<protein>
    <submittedName>
        <fullName evidence="5">Alkaline phosphatase 4</fullName>
        <ecNumber evidence="5">3.1.3.1</ecNumber>
    </submittedName>
</protein>
<organism evidence="5 6">
    <name type="scientific">Mucisphaera calidilacus</name>
    <dbReference type="NCBI Taxonomy" id="2527982"/>
    <lineage>
        <taxon>Bacteria</taxon>
        <taxon>Pseudomonadati</taxon>
        <taxon>Planctomycetota</taxon>
        <taxon>Phycisphaerae</taxon>
        <taxon>Phycisphaerales</taxon>
        <taxon>Phycisphaeraceae</taxon>
        <taxon>Mucisphaera</taxon>
    </lineage>
</organism>
<feature type="binding site" evidence="3">
    <location>
        <position position="99"/>
    </location>
    <ligand>
        <name>Mg(2+)</name>
        <dbReference type="ChEBI" id="CHEBI:18420"/>
    </ligand>
</feature>
<comment type="cofactor">
    <cofactor evidence="3">
        <name>Mg(2+)</name>
        <dbReference type="ChEBI" id="CHEBI:18420"/>
    </cofactor>
    <text evidence="3">Binds 1 Mg(2+) ion.</text>
</comment>
<dbReference type="EMBL" id="CP036280">
    <property type="protein sequence ID" value="QDU72046.1"/>
    <property type="molecule type" value="Genomic_DNA"/>
</dbReference>
<feature type="binding site" evidence="3">
    <location>
        <position position="211"/>
    </location>
    <ligand>
        <name>Mg(2+)</name>
        <dbReference type="ChEBI" id="CHEBI:18420"/>
    </ligand>
</feature>
<evidence type="ECO:0000313" key="5">
    <source>
        <dbReference type="EMBL" id="QDU72046.1"/>
    </source>
</evidence>
<accession>A0A518BYK3</accession>
<feature type="binding site" evidence="3">
    <location>
        <position position="258"/>
    </location>
    <ligand>
        <name>Zn(2+)</name>
        <dbReference type="ChEBI" id="CHEBI:29105"/>
        <label>2</label>
    </ligand>
</feature>
<comment type="similarity">
    <text evidence="4">Belongs to the alkaline phosphatase family.</text>
</comment>
<dbReference type="Gene3D" id="3.40.720.10">
    <property type="entry name" value="Alkaline Phosphatase, subunit A"/>
    <property type="match status" value="1"/>
</dbReference>
<dbReference type="KEGG" id="mcad:Pan265_19060"/>
<dbReference type="Proteomes" id="UP000320386">
    <property type="component" value="Chromosome"/>
</dbReference>
<dbReference type="EC" id="3.1.3.1" evidence="5"/>
<sequence length="404" mass="43376">MSQGCWTMADIARRRQGRRSAWASLYAGGSPMAQMMTHSADSLVTDSAAAGSAWGIGVHINNGSICMHGGKAYEPILMTAQKHGLATGVVSTARITHATPASFYANVESRNDEETIAGQLLDRGVDLMLGGGSRFFSDELLAKHGDVVVVRDARGLASKSGTDGRLLGLFNSSHMSYEADRPESEPDLKTMSMTALENLAARDQGFVLQIESGRVDHGGHANDASANLFDQLAFDDAVEAVTNWARLRGDTLVIVTTDHGTGGPELTLYMDEGNEAFERLLGAKGTATAVAMEAGRGEDRVERMVRGFREKFGIELSDEEHGYLRTVLVQERRGAAFSGLDREGCVIGGVLANHWGVGWVSGNHTAEMVQATAIGPGRELLRPLMDNVDFYRVMMEALGLRAVS</sequence>
<keyword evidence="3" id="KW-0862">Zinc</keyword>
<dbReference type="InterPro" id="IPR001952">
    <property type="entry name" value="Alkaline_phosphatase"/>
</dbReference>
<dbReference type="CDD" id="cd16012">
    <property type="entry name" value="ALP"/>
    <property type="match status" value="1"/>
</dbReference>
<dbReference type="SUPFAM" id="SSF53649">
    <property type="entry name" value="Alkaline phosphatase-like"/>
    <property type="match status" value="1"/>
</dbReference>
<evidence type="ECO:0000256" key="4">
    <source>
        <dbReference type="RuleBase" id="RU003946"/>
    </source>
</evidence>
<dbReference type="GO" id="GO:0046872">
    <property type="term" value="F:metal ion binding"/>
    <property type="evidence" value="ECO:0007669"/>
    <property type="project" value="UniProtKB-KW"/>
</dbReference>
<keyword evidence="3" id="KW-0479">Metal-binding</keyword>
<comment type="cofactor">
    <cofactor evidence="3">
        <name>Zn(2+)</name>
        <dbReference type="ChEBI" id="CHEBI:29105"/>
    </cofactor>
    <text evidence="3">Binds 2 Zn(2+) ions.</text>
</comment>
<keyword evidence="6" id="KW-1185">Reference proteome</keyword>
<reference evidence="5 6" key="1">
    <citation type="submission" date="2019-02" db="EMBL/GenBank/DDBJ databases">
        <title>Deep-cultivation of Planctomycetes and their phenomic and genomic characterization uncovers novel biology.</title>
        <authorList>
            <person name="Wiegand S."/>
            <person name="Jogler M."/>
            <person name="Boedeker C."/>
            <person name="Pinto D."/>
            <person name="Vollmers J."/>
            <person name="Rivas-Marin E."/>
            <person name="Kohn T."/>
            <person name="Peeters S.H."/>
            <person name="Heuer A."/>
            <person name="Rast P."/>
            <person name="Oberbeckmann S."/>
            <person name="Bunk B."/>
            <person name="Jeske O."/>
            <person name="Meyerdierks A."/>
            <person name="Storesund J.E."/>
            <person name="Kallscheuer N."/>
            <person name="Luecker S."/>
            <person name="Lage O.M."/>
            <person name="Pohl T."/>
            <person name="Merkel B.J."/>
            <person name="Hornburger P."/>
            <person name="Mueller R.-W."/>
            <person name="Bruemmer F."/>
            <person name="Labrenz M."/>
            <person name="Spormann A.M."/>
            <person name="Op den Camp H."/>
            <person name="Overmann J."/>
            <person name="Amann R."/>
            <person name="Jetten M.S.M."/>
            <person name="Mascher T."/>
            <person name="Medema M.H."/>
            <person name="Devos D.P."/>
            <person name="Kaster A.-K."/>
            <person name="Ovreas L."/>
            <person name="Rohde M."/>
            <person name="Galperin M.Y."/>
            <person name="Jogler C."/>
        </authorList>
    </citation>
    <scope>NUCLEOTIDE SEQUENCE [LARGE SCALE GENOMIC DNA]</scope>
    <source>
        <strain evidence="5 6">Pan265</strain>
    </source>
</reference>
<proteinExistence type="inferred from homology"/>
<evidence type="ECO:0000256" key="1">
    <source>
        <dbReference type="ARBA" id="ARBA00022553"/>
    </source>
</evidence>
<evidence type="ECO:0000313" key="6">
    <source>
        <dbReference type="Proteomes" id="UP000320386"/>
    </source>
</evidence>
<feature type="binding site" evidence="3">
    <location>
        <position position="220"/>
    </location>
    <ligand>
        <name>Zn(2+)</name>
        <dbReference type="ChEBI" id="CHEBI:29105"/>
        <label>2</label>
    </ligand>
</feature>
<dbReference type="GO" id="GO:0004035">
    <property type="term" value="F:alkaline phosphatase activity"/>
    <property type="evidence" value="ECO:0007669"/>
    <property type="project" value="UniProtKB-EC"/>
</dbReference>
<evidence type="ECO:0000256" key="3">
    <source>
        <dbReference type="PIRSR" id="PIRSR601952-2"/>
    </source>
</evidence>
<dbReference type="Pfam" id="PF00245">
    <property type="entry name" value="Alk_phosphatase"/>
    <property type="match status" value="1"/>
</dbReference>
<feature type="binding site" evidence="3">
    <location>
        <position position="216"/>
    </location>
    <ligand>
        <name>Zn(2+)</name>
        <dbReference type="ChEBI" id="CHEBI:29105"/>
        <label>2</label>
    </ligand>
</feature>
<name>A0A518BYK3_9BACT</name>
<dbReference type="SMART" id="SM00098">
    <property type="entry name" value="alkPPc"/>
    <property type="match status" value="1"/>
</dbReference>
<feature type="active site" description="Phosphoserine intermediate" evidence="2">
    <location>
        <position position="47"/>
    </location>
</feature>
<feature type="binding site" evidence="3">
    <location>
        <position position="97"/>
    </location>
    <ligand>
        <name>Mg(2+)</name>
        <dbReference type="ChEBI" id="CHEBI:18420"/>
    </ligand>
</feature>
<evidence type="ECO:0000256" key="2">
    <source>
        <dbReference type="PIRSR" id="PIRSR601952-1"/>
    </source>
</evidence>
<gene>
    <name evidence="5" type="primary">phoA</name>
    <name evidence="5" type="ORF">Pan265_19060</name>
</gene>
<dbReference type="Gene3D" id="1.10.60.40">
    <property type="match status" value="1"/>
</dbReference>
<feature type="binding site" evidence="3">
    <location>
        <position position="364"/>
    </location>
    <ligand>
        <name>Zn(2+)</name>
        <dbReference type="ChEBI" id="CHEBI:29105"/>
        <label>2</label>
    </ligand>
</feature>
<keyword evidence="5" id="KW-0378">Hydrolase</keyword>
<dbReference type="PANTHER" id="PTHR11596:SF5">
    <property type="entry name" value="ALKALINE PHOSPHATASE"/>
    <property type="match status" value="1"/>
</dbReference>
<dbReference type="PANTHER" id="PTHR11596">
    <property type="entry name" value="ALKALINE PHOSPHATASE"/>
    <property type="match status" value="1"/>
</dbReference>
<dbReference type="PRINTS" id="PR00113">
    <property type="entry name" value="ALKPHPHTASE"/>
</dbReference>
<keyword evidence="1" id="KW-0597">Phosphoprotein</keyword>
<feature type="binding site" evidence="3">
    <location>
        <position position="259"/>
    </location>
    <ligand>
        <name>Zn(2+)</name>
        <dbReference type="ChEBI" id="CHEBI:29105"/>
        <label>2</label>
    </ligand>
</feature>
<keyword evidence="3" id="KW-0460">Magnesium</keyword>
<dbReference type="InterPro" id="IPR017850">
    <property type="entry name" value="Alkaline_phosphatase_core_sf"/>
</dbReference>
<dbReference type="AlphaFoldDB" id="A0A518BYK3"/>